<keyword evidence="3" id="KW-1185">Reference proteome</keyword>
<sequence length="420" mass="44110">MSYGALVGRTDRFAAWRADATGFGASLGDEYTARAAAIGEAVERYCGNAVPDVLHHSSYDELVRAGRAALDPAALALYSARQHALAGFPFVPFTRDLRVGWVPGTDLHGGGQVWVPASLAYLDYVHGARAAEPPTHSPMYSGIAAGTDRARAERSALEELLERDATGIWWASGAPAAGLDDGGRVTGALGRPAGDVPLRVHLTAVPSAFDVPVVAALVEQEGGYLGFGTACRADPAAAGSKALVEALGLLRHARDLADPGSLAWAAVASGTIEAHAYLPFRADRRHLDDAGPHYRALTDLPAVAQLYLDPRMQGAPLDRLRPAATRSVEDLPVVPDPRAEYLRRLAAAGVRVVSVDLTTPDVAAAGWCVVRVVAAGLVGNGPPAFPLRGSARLYEVPARLGWPDPPRDEDDLVAHPLPLA</sequence>
<dbReference type="NCBIfam" id="TIGR03604">
    <property type="entry name" value="TOMM_cyclo_SagD"/>
    <property type="match status" value="1"/>
</dbReference>
<comment type="caution">
    <text evidence="2">The sequence shown here is derived from an EMBL/GenBank/DDBJ whole genome shotgun (WGS) entry which is preliminary data.</text>
</comment>
<accession>A0ABN2MJY5</accession>
<feature type="domain" description="YcaO" evidence="1">
    <location>
        <begin position="22"/>
        <end position="420"/>
    </location>
</feature>
<dbReference type="PROSITE" id="PS51664">
    <property type="entry name" value="YCAO"/>
    <property type="match status" value="1"/>
</dbReference>
<evidence type="ECO:0000313" key="3">
    <source>
        <dbReference type="Proteomes" id="UP001500449"/>
    </source>
</evidence>
<evidence type="ECO:0000313" key="2">
    <source>
        <dbReference type="EMBL" id="GAA1829430.1"/>
    </source>
</evidence>
<protein>
    <recommendedName>
        <fullName evidence="1">YcaO domain-containing protein</fullName>
    </recommendedName>
</protein>
<dbReference type="Pfam" id="PF02624">
    <property type="entry name" value="YcaO"/>
    <property type="match status" value="1"/>
</dbReference>
<name>A0ABN2MJY5_9PSEU</name>
<reference evidence="2 3" key="1">
    <citation type="journal article" date="2019" name="Int. J. Syst. Evol. Microbiol.">
        <title>The Global Catalogue of Microorganisms (GCM) 10K type strain sequencing project: providing services to taxonomists for standard genome sequencing and annotation.</title>
        <authorList>
            <consortium name="The Broad Institute Genomics Platform"/>
            <consortium name="The Broad Institute Genome Sequencing Center for Infectious Disease"/>
            <person name="Wu L."/>
            <person name="Ma J."/>
        </authorList>
    </citation>
    <scope>NUCLEOTIDE SEQUENCE [LARGE SCALE GENOMIC DNA]</scope>
    <source>
        <strain evidence="2 3">JCM 16009</strain>
    </source>
</reference>
<dbReference type="Gene3D" id="3.30.40.250">
    <property type="match status" value="1"/>
</dbReference>
<dbReference type="EMBL" id="BAAAQK010000001">
    <property type="protein sequence ID" value="GAA1829430.1"/>
    <property type="molecule type" value="Genomic_DNA"/>
</dbReference>
<evidence type="ECO:0000259" key="1">
    <source>
        <dbReference type="PROSITE" id="PS51664"/>
    </source>
</evidence>
<gene>
    <name evidence="2" type="ORF">GCM10009836_04130</name>
</gene>
<dbReference type="Proteomes" id="UP001500449">
    <property type="component" value="Unassembled WGS sequence"/>
</dbReference>
<proteinExistence type="predicted"/>
<dbReference type="InterPro" id="IPR003776">
    <property type="entry name" value="YcaO-like_dom"/>
</dbReference>
<dbReference type="InterPro" id="IPR027624">
    <property type="entry name" value="TOMM_cyclo_SagD"/>
</dbReference>
<dbReference type="PANTHER" id="PTHR37809">
    <property type="entry name" value="RIBOSOMAL PROTEIN S12 METHYLTHIOTRANSFERASE ACCESSORY FACTOR YCAO"/>
    <property type="match status" value="1"/>
</dbReference>
<dbReference type="Gene3D" id="3.30.160.660">
    <property type="match status" value="1"/>
</dbReference>
<organism evidence="2 3">
    <name type="scientific">Pseudonocardia ailaonensis</name>
    <dbReference type="NCBI Taxonomy" id="367279"/>
    <lineage>
        <taxon>Bacteria</taxon>
        <taxon>Bacillati</taxon>
        <taxon>Actinomycetota</taxon>
        <taxon>Actinomycetes</taxon>
        <taxon>Pseudonocardiales</taxon>
        <taxon>Pseudonocardiaceae</taxon>
        <taxon>Pseudonocardia</taxon>
    </lineage>
</organism>
<dbReference type="PANTHER" id="PTHR37809:SF1">
    <property type="entry name" value="RIBOSOMAL PROTEIN S12 METHYLTHIOTRANSFERASE ACCESSORY FACTOR YCAO"/>
    <property type="match status" value="1"/>
</dbReference>
<dbReference type="Gene3D" id="3.30.1330.230">
    <property type="match status" value="1"/>
</dbReference>